<evidence type="ECO:0000256" key="2">
    <source>
        <dbReference type="SAM" id="MobiDB-lite"/>
    </source>
</evidence>
<dbReference type="EMBL" id="LSYV01000097">
    <property type="protein sequence ID" value="KXZ43263.1"/>
    <property type="molecule type" value="Genomic_DNA"/>
</dbReference>
<dbReference type="STRING" id="33097.A0A150G057"/>
<sequence>MRIRRLEDKVRALTAQVTELKASRADLQFRLEEEQQLATEKSRASSAGEAAQPTHLELQDALEDPRELRRQLMAVQADRAAREAELLERLARARSVNDTLATHNRELVQTLDGTLSTAEHVSAELRQLRNSHAELKAAREAAQKQASQLQSDLELRERALSAVQSEFTALRRRYEEALVAAEAARREAALREGRLRRELDGVTQEAANTATALTKLQREHATLHSRKAEKDRQLAAMTRRAEAQQEALAGAERLAQEQSGKVATNTQKYL</sequence>
<evidence type="ECO:0000313" key="4">
    <source>
        <dbReference type="Proteomes" id="UP000075714"/>
    </source>
</evidence>
<dbReference type="OrthoDB" id="553083at2759"/>
<feature type="region of interest" description="Disordered" evidence="2">
    <location>
        <begin position="241"/>
        <end position="270"/>
    </location>
</feature>
<organism evidence="3 4">
    <name type="scientific">Gonium pectorale</name>
    <name type="common">Green alga</name>
    <dbReference type="NCBI Taxonomy" id="33097"/>
    <lineage>
        <taxon>Eukaryota</taxon>
        <taxon>Viridiplantae</taxon>
        <taxon>Chlorophyta</taxon>
        <taxon>core chlorophytes</taxon>
        <taxon>Chlorophyceae</taxon>
        <taxon>CS clade</taxon>
        <taxon>Chlamydomonadales</taxon>
        <taxon>Volvocaceae</taxon>
        <taxon>Gonium</taxon>
    </lineage>
</organism>
<gene>
    <name evidence="3" type="ORF">GPECTOR_96g729</name>
</gene>
<reference evidence="4" key="1">
    <citation type="journal article" date="2016" name="Nat. Commun.">
        <title>The Gonium pectorale genome demonstrates co-option of cell cycle regulation during the evolution of multicellularity.</title>
        <authorList>
            <person name="Hanschen E.R."/>
            <person name="Marriage T.N."/>
            <person name="Ferris P.J."/>
            <person name="Hamaji T."/>
            <person name="Toyoda A."/>
            <person name="Fujiyama A."/>
            <person name="Neme R."/>
            <person name="Noguchi H."/>
            <person name="Minakuchi Y."/>
            <person name="Suzuki M."/>
            <person name="Kawai-Toyooka H."/>
            <person name="Smith D.R."/>
            <person name="Sparks H."/>
            <person name="Anderson J."/>
            <person name="Bakaric R."/>
            <person name="Luria V."/>
            <person name="Karger A."/>
            <person name="Kirschner M.W."/>
            <person name="Durand P.M."/>
            <person name="Michod R.E."/>
            <person name="Nozaki H."/>
            <person name="Olson B.J."/>
        </authorList>
    </citation>
    <scope>NUCLEOTIDE SEQUENCE [LARGE SCALE GENOMIC DNA]</scope>
    <source>
        <strain evidence="4">NIES-2863</strain>
    </source>
</reference>
<keyword evidence="1" id="KW-0175">Coiled coil</keyword>
<name>A0A150G057_GONPE</name>
<feature type="compositionally biased region" description="Polar residues" evidence="2">
    <location>
        <begin position="259"/>
        <end position="270"/>
    </location>
</feature>
<comment type="caution">
    <text evidence="3">The sequence shown here is derived from an EMBL/GenBank/DDBJ whole genome shotgun (WGS) entry which is preliminary data.</text>
</comment>
<dbReference type="Proteomes" id="UP000075714">
    <property type="component" value="Unassembled WGS sequence"/>
</dbReference>
<evidence type="ECO:0000256" key="1">
    <source>
        <dbReference type="SAM" id="Coils"/>
    </source>
</evidence>
<protein>
    <submittedName>
        <fullName evidence="3">Uncharacterized protein</fullName>
    </submittedName>
</protein>
<feature type="compositionally biased region" description="Low complexity" evidence="2">
    <location>
        <begin position="244"/>
        <end position="258"/>
    </location>
</feature>
<evidence type="ECO:0000313" key="3">
    <source>
        <dbReference type="EMBL" id="KXZ43263.1"/>
    </source>
</evidence>
<proteinExistence type="predicted"/>
<feature type="coiled-coil region" evidence="1">
    <location>
        <begin position="3"/>
        <end position="37"/>
    </location>
</feature>
<dbReference type="AlphaFoldDB" id="A0A150G057"/>
<accession>A0A150G057</accession>
<keyword evidence="4" id="KW-1185">Reference proteome</keyword>